<proteinExistence type="inferred from homology"/>
<comment type="caution">
    <text evidence="8">The sequence shown here is derived from an EMBL/GenBank/DDBJ whole genome shotgun (WGS) entry which is preliminary data.</text>
</comment>
<reference evidence="8" key="1">
    <citation type="submission" date="2017-10" db="EMBL/GenBank/DDBJ databases">
        <title>Kefir isolates.</title>
        <authorList>
            <person name="Kim Y."/>
            <person name="Blasche S."/>
        </authorList>
    </citation>
    <scope>NUCLEOTIDE SEQUENCE [LARGE SCALE GENOMIC DNA]</scope>
    <source>
        <strain evidence="8">OG2-2</strain>
    </source>
</reference>
<dbReference type="SMART" id="SM00382">
    <property type="entry name" value="AAA"/>
    <property type="match status" value="1"/>
</dbReference>
<dbReference type="GO" id="GO:0016887">
    <property type="term" value="F:ATP hydrolysis activity"/>
    <property type="evidence" value="ECO:0007669"/>
    <property type="project" value="InterPro"/>
</dbReference>
<dbReference type="InterPro" id="IPR003593">
    <property type="entry name" value="AAA+_ATPase"/>
</dbReference>
<dbReference type="GO" id="GO:0005524">
    <property type="term" value="F:ATP binding"/>
    <property type="evidence" value="ECO:0007669"/>
    <property type="project" value="UniProtKB-KW"/>
</dbReference>
<keyword evidence="5 8" id="KW-0067">ATP-binding</keyword>
<comment type="similarity">
    <text evidence="2">Belongs to the ABC transporter superfamily.</text>
</comment>
<dbReference type="AlphaFoldDB" id="A0A2A8D5Q5"/>
<evidence type="ECO:0000313" key="9">
    <source>
        <dbReference type="Proteomes" id="UP000219947"/>
    </source>
</evidence>
<dbReference type="PANTHER" id="PTHR42711:SF5">
    <property type="entry name" value="ABC TRANSPORTER ATP-BINDING PROTEIN NATA"/>
    <property type="match status" value="1"/>
</dbReference>
<comment type="subcellular location">
    <subcellularLocation>
        <location evidence="1">Cell membrane</location>
        <topology evidence="1">Peripheral membrane protein</topology>
    </subcellularLocation>
</comment>
<gene>
    <name evidence="8" type="ORF">CRM92_06485</name>
</gene>
<dbReference type="GO" id="GO:0046677">
    <property type="term" value="P:response to antibiotic"/>
    <property type="evidence" value="ECO:0007669"/>
    <property type="project" value="UniProtKB-KW"/>
</dbReference>
<dbReference type="InterPro" id="IPR003439">
    <property type="entry name" value="ABC_transporter-like_ATP-bd"/>
</dbReference>
<evidence type="ECO:0000256" key="2">
    <source>
        <dbReference type="ARBA" id="ARBA00005417"/>
    </source>
</evidence>
<dbReference type="Gene3D" id="3.40.50.300">
    <property type="entry name" value="P-loop containing nucleotide triphosphate hydrolases"/>
    <property type="match status" value="1"/>
</dbReference>
<dbReference type="Pfam" id="PF00005">
    <property type="entry name" value="ABC_tran"/>
    <property type="match status" value="1"/>
</dbReference>
<evidence type="ECO:0000256" key="6">
    <source>
        <dbReference type="ARBA" id="ARBA00023251"/>
    </source>
</evidence>
<accession>A0A2A8D5Q5</accession>
<keyword evidence="9" id="KW-1185">Reference proteome</keyword>
<evidence type="ECO:0000313" key="8">
    <source>
        <dbReference type="EMBL" id="PEN16322.1"/>
    </source>
</evidence>
<protein>
    <submittedName>
        <fullName evidence="8">ABC transporter ATP-binding protein</fullName>
    </submittedName>
</protein>
<keyword evidence="4" id="KW-0547">Nucleotide-binding</keyword>
<keyword evidence="6" id="KW-0046">Antibiotic resistance</keyword>
<dbReference type="PROSITE" id="PS50893">
    <property type="entry name" value="ABC_TRANSPORTER_2"/>
    <property type="match status" value="1"/>
</dbReference>
<dbReference type="InterPro" id="IPR050763">
    <property type="entry name" value="ABC_transporter_ATP-binding"/>
</dbReference>
<evidence type="ECO:0000259" key="7">
    <source>
        <dbReference type="PROSITE" id="PS50893"/>
    </source>
</evidence>
<evidence type="ECO:0000256" key="4">
    <source>
        <dbReference type="ARBA" id="ARBA00022741"/>
    </source>
</evidence>
<feature type="domain" description="ABC transporter" evidence="7">
    <location>
        <begin position="5"/>
        <end position="240"/>
    </location>
</feature>
<evidence type="ECO:0000256" key="5">
    <source>
        <dbReference type="ARBA" id="ARBA00022840"/>
    </source>
</evidence>
<dbReference type="SUPFAM" id="SSF52540">
    <property type="entry name" value="P-loop containing nucleoside triphosphate hydrolases"/>
    <property type="match status" value="1"/>
</dbReference>
<dbReference type="RefSeq" id="WP_098042686.1">
    <property type="nucleotide sequence ID" value="NZ_CAURLQ010000038.1"/>
</dbReference>
<dbReference type="Proteomes" id="UP000219947">
    <property type="component" value="Unassembled WGS sequence"/>
</dbReference>
<name>A0A2A8D5Q5_9MICC</name>
<dbReference type="EMBL" id="PDEV01000002">
    <property type="protein sequence ID" value="PEN16322.1"/>
    <property type="molecule type" value="Genomic_DNA"/>
</dbReference>
<dbReference type="InterPro" id="IPR027417">
    <property type="entry name" value="P-loop_NTPase"/>
</dbReference>
<evidence type="ECO:0000256" key="1">
    <source>
        <dbReference type="ARBA" id="ARBA00004202"/>
    </source>
</evidence>
<sequence>MSTILDAAQLCRTFGKGEHTFTAVDNVSLSISSSEIHALLGPNGAGKTTVVQMCATLLTPTSGTVRIDGVDALAHPQRARASLGLALGGDTGFYPRASARENMLFFADLAGVSARERRAQVTSALERVDLADVAAKKVQEFSRGMKQRLHIARALLGDPKLLLLDEPTNGLDPDISLTIRQLIRSLADDGTAILLTSHLLGEIEELAHRVTVLGAGRVAVSGTVADITAHAGISATTVGRVGANAGAVLQELARSLGDAGTLLLTPHGSDWEITVYWNERSVSEGSHPFSTEHAEALLTRILTEREVQMLTPLYTRPATLEEAYLAMAEGLKR</sequence>
<keyword evidence="3" id="KW-0813">Transport</keyword>
<evidence type="ECO:0000256" key="3">
    <source>
        <dbReference type="ARBA" id="ARBA00022448"/>
    </source>
</evidence>
<organism evidence="8 9">
    <name type="scientific">Rothia dentocariosa</name>
    <dbReference type="NCBI Taxonomy" id="2047"/>
    <lineage>
        <taxon>Bacteria</taxon>
        <taxon>Bacillati</taxon>
        <taxon>Actinomycetota</taxon>
        <taxon>Actinomycetes</taxon>
        <taxon>Micrococcales</taxon>
        <taxon>Micrococcaceae</taxon>
        <taxon>Rothia</taxon>
    </lineage>
</organism>
<dbReference type="PANTHER" id="PTHR42711">
    <property type="entry name" value="ABC TRANSPORTER ATP-BINDING PROTEIN"/>
    <property type="match status" value="1"/>
</dbReference>
<dbReference type="GO" id="GO:0005886">
    <property type="term" value="C:plasma membrane"/>
    <property type="evidence" value="ECO:0007669"/>
    <property type="project" value="UniProtKB-SubCell"/>
</dbReference>